<evidence type="ECO:0000313" key="9">
    <source>
        <dbReference type="Proteomes" id="UP000229459"/>
    </source>
</evidence>
<organism evidence="8 9">
    <name type="scientific">Candidatus Beckwithbacteria bacterium CG23_combo_of_CG06-09_8_20_14_all_34_8</name>
    <dbReference type="NCBI Taxonomy" id="1974497"/>
    <lineage>
        <taxon>Bacteria</taxon>
        <taxon>Candidatus Beckwithiibacteriota</taxon>
    </lineage>
</organism>
<dbReference type="Gene3D" id="2.40.30.10">
    <property type="entry name" value="Translation factors"/>
    <property type="match status" value="1"/>
</dbReference>
<keyword evidence="5" id="KW-0687">Ribonucleoprotein</keyword>
<dbReference type="GO" id="GO:0019843">
    <property type="term" value="F:rRNA binding"/>
    <property type="evidence" value="ECO:0007669"/>
    <property type="project" value="UniProtKB-KW"/>
</dbReference>
<name>A0A2H0B605_9BACT</name>
<comment type="similarity">
    <text evidence="1">Belongs to the universal ribosomal protein uL3 family.</text>
</comment>
<evidence type="ECO:0000256" key="4">
    <source>
        <dbReference type="ARBA" id="ARBA00022980"/>
    </source>
</evidence>
<dbReference type="GO" id="GO:0022625">
    <property type="term" value="C:cytosolic large ribosomal subunit"/>
    <property type="evidence" value="ECO:0007669"/>
    <property type="project" value="TreeGrafter"/>
</dbReference>
<evidence type="ECO:0000256" key="5">
    <source>
        <dbReference type="ARBA" id="ARBA00023274"/>
    </source>
</evidence>
<dbReference type="Gene3D" id="3.30.160.810">
    <property type="match status" value="1"/>
</dbReference>
<proteinExistence type="inferred from homology"/>
<dbReference type="EMBL" id="PCSR01000075">
    <property type="protein sequence ID" value="PIP53051.1"/>
    <property type="molecule type" value="Genomic_DNA"/>
</dbReference>
<feature type="region of interest" description="Disordered" evidence="7">
    <location>
        <begin position="247"/>
        <end position="273"/>
    </location>
</feature>
<evidence type="ECO:0000256" key="2">
    <source>
        <dbReference type="ARBA" id="ARBA00022730"/>
    </source>
</evidence>
<dbReference type="GO" id="GO:0006412">
    <property type="term" value="P:translation"/>
    <property type="evidence" value="ECO:0007669"/>
    <property type="project" value="UniProtKB-UniRule"/>
</dbReference>
<dbReference type="InterPro" id="IPR019927">
    <property type="entry name" value="Ribosomal_uL3_bac/org-type"/>
</dbReference>
<dbReference type="InterPro" id="IPR000597">
    <property type="entry name" value="Ribosomal_uL3"/>
</dbReference>
<dbReference type="SUPFAM" id="SSF50447">
    <property type="entry name" value="Translation proteins"/>
    <property type="match status" value="1"/>
</dbReference>
<evidence type="ECO:0000256" key="7">
    <source>
        <dbReference type="SAM" id="MobiDB-lite"/>
    </source>
</evidence>
<evidence type="ECO:0000313" key="8">
    <source>
        <dbReference type="EMBL" id="PIP53051.1"/>
    </source>
</evidence>
<dbReference type="FunFam" id="2.40.30.10:FF:000004">
    <property type="entry name" value="50S ribosomal protein L3"/>
    <property type="match status" value="1"/>
</dbReference>
<keyword evidence="3" id="KW-0694">RNA-binding</keyword>
<evidence type="ECO:0000256" key="3">
    <source>
        <dbReference type="ARBA" id="ARBA00022884"/>
    </source>
</evidence>
<dbReference type="PANTHER" id="PTHR11229:SF16">
    <property type="entry name" value="LARGE RIBOSOMAL SUBUNIT PROTEIN UL3C"/>
    <property type="match status" value="1"/>
</dbReference>
<dbReference type="GO" id="GO:0003735">
    <property type="term" value="F:structural constituent of ribosome"/>
    <property type="evidence" value="ECO:0007669"/>
    <property type="project" value="UniProtKB-UniRule"/>
</dbReference>
<accession>A0A2H0B605</accession>
<protein>
    <recommendedName>
        <fullName evidence="6">50S ribosomal protein L3</fullName>
    </recommendedName>
</protein>
<dbReference type="AlphaFoldDB" id="A0A2H0B605"/>
<comment type="caution">
    <text evidence="8">The sequence shown here is derived from an EMBL/GenBank/DDBJ whole genome shotgun (WGS) entry which is preliminary data.</text>
</comment>
<dbReference type="PANTHER" id="PTHR11229">
    <property type="entry name" value="50S RIBOSOMAL PROTEIN L3"/>
    <property type="match status" value="1"/>
</dbReference>
<evidence type="ECO:0000256" key="1">
    <source>
        <dbReference type="ARBA" id="ARBA00006540"/>
    </source>
</evidence>
<keyword evidence="4 8" id="KW-0689">Ribosomal protein</keyword>
<dbReference type="Pfam" id="PF00297">
    <property type="entry name" value="Ribosomal_L3"/>
    <property type="match status" value="1"/>
</dbReference>
<keyword evidence="2" id="KW-0699">rRNA-binding</keyword>
<dbReference type="NCBIfam" id="TIGR03625">
    <property type="entry name" value="L3_bact"/>
    <property type="match status" value="1"/>
</dbReference>
<evidence type="ECO:0000256" key="6">
    <source>
        <dbReference type="NCBIfam" id="TIGR03625"/>
    </source>
</evidence>
<sequence>MKSFYTIKRDQIHAYNKNGKRLFVTRLSANSLPVVQVKNQEKDKYSALQIALGKKSRLNKPEAGHVKEIAKTPRYLKEIRLEKDSELKTGDQIKIDQVLQVGDVLKVTSISKGKGFAGGMKRHGFHGGPRTHGQSDRDRAPGAIGQGTSPGRIWKGKRMAGHMGNETVTIMGAIVVKIDQLENEIWITGSVPGGKNAVVELTKLRESKFVGLLETNKVVKTEEINKVTADKVEIEKTETVEVANVSKETKEDIKEEVKEENIGNPDTKIEEAK</sequence>
<feature type="region of interest" description="Disordered" evidence="7">
    <location>
        <begin position="118"/>
        <end position="152"/>
    </location>
</feature>
<reference evidence="8 9" key="1">
    <citation type="submission" date="2017-09" db="EMBL/GenBank/DDBJ databases">
        <title>Depth-based differentiation of microbial function through sediment-hosted aquifers and enrichment of novel symbionts in the deep terrestrial subsurface.</title>
        <authorList>
            <person name="Probst A.J."/>
            <person name="Ladd B."/>
            <person name="Jarett J.K."/>
            <person name="Geller-Mcgrath D.E."/>
            <person name="Sieber C.M."/>
            <person name="Emerson J.B."/>
            <person name="Anantharaman K."/>
            <person name="Thomas B.C."/>
            <person name="Malmstrom R."/>
            <person name="Stieglmeier M."/>
            <person name="Klingl A."/>
            <person name="Woyke T."/>
            <person name="Ryan C.M."/>
            <person name="Banfield J.F."/>
        </authorList>
    </citation>
    <scope>NUCLEOTIDE SEQUENCE [LARGE SCALE GENOMIC DNA]</scope>
    <source>
        <strain evidence="8">CG23_combo_of_CG06-09_8_20_14_all_34_8</strain>
    </source>
</reference>
<dbReference type="InterPro" id="IPR009000">
    <property type="entry name" value="Transl_B-barrel_sf"/>
</dbReference>
<dbReference type="Proteomes" id="UP000229459">
    <property type="component" value="Unassembled WGS sequence"/>
</dbReference>
<gene>
    <name evidence="8" type="primary">rplC</name>
    <name evidence="8" type="ORF">COX08_03110</name>
</gene>